<dbReference type="Proteomes" id="UP000034154">
    <property type="component" value="Unassembled WGS sequence"/>
</dbReference>
<reference evidence="1 2" key="1">
    <citation type="journal article" date="2015" name="Nature">
        <title>rRNA introns, odd ribosomes, and small enigmatic genomes across a large radiation of phyla.</title>
        <authorList>
            <person name="Brown C.T."/>
            <person name="Hug L.A."/>
            <person name="Thomas B.C."/>
            <person name="Sharon I."/>
            <person name="Castelle C.J."/>
            <person name="Singh A."/>
            <person name="Wilkins M.J."/>
            <person name="Williams K.H."/>
            <person name="Banfield J.F."/>
        </authorList>
    </citation>
    <scope>NUCLEOTIDE SEQUENCE [LARGE SCALE GENOMIC DNA]</scope>
</reference>
<evidence type="ECO:0000313" key="1">
    <source>
        <dbReference type="EMBL" id="KKT68678.1"/>
    </source>
</evidence>
<dbReference type="EMBL" id="LCJB01000071">
    <property type="protein sequence ID" value="KKT68678.1"/>
    <property type="molecule type" value="Genomic_DNA"/>
</dbReference>
<protein>
    <submittedName>
        <fullName evidence="1">Uncharacterized protein</fullName>
    </submittedName>
</protein>
<proteinExistence type="predicted"/>
<dbReference type="AlphaFoldDB" id="A0A0G1JBF4"/>
<comment type="caution">
    <text evidence="1">The sequence shown here is derived from an EMBL/GenBank/DDBJ whole genome shotgun (WGS) entry which is preliminary data.</text>
</comment>
<name>A0A0G1JBF4_9BACT</name>
<gene>
    <name evidence="1" type="ORF">UW63_C0071G0001</name>
</gene>
<sequence length="42" mass="4736">MDITVLTQLKLLAPKERVEALKTLMNIEGNKVAKTANRLIQE</sequence>
<feature type="non-terminal residue" evidence="1">
    <location>
        <position position="42"/>
    </location>
</feature>
<evidence type="ECO:0000313" key="2">
    <source>
        <dbReference type="Proteomes" id="UP000034154"/>
    </source>
</evidence>
<organism evidence="1 2">
    <name type="scientific">Candidatus Uhrbacteria bacterium GW2011_GWF2_44_350</name>
    <dbReference type="NCBI Taxonomy" id="1619000"/>
    <lineage>
        <taxon>Bacteria</taxon>
        <taxon>Candidatus Uhriibacteriota</taxon>
    </lineage>
</organism>
<accession>A0A0G1JBF4</accession>